<name>A0A1H7B2Q4_9BACT</name>
<accession>A0A1H7B2Q4</accession>
<evidence type="ECO:0000256" key="1">
    <source>
        <dbReference type="SAM" id="SignalP"/>
    </source>
</evidence>
<dbReference type="RefSeq" id="WP_090342277.1">
    <property type="nucleotide sequence ID" value="NZ_FNXY01000012.1"/>
</dbReference>
<dbReference type="EMBL" id="FNXY01000012">
    <property type="protein sequence ID" value="SEJ72031.1"/>
    <property type="molecule type" value="Genomic_DNA"/>
</dbReference>
<keyword evidence="1" id="KW-0732">Signal</keyword>
<dbReference type="AlphaFoldDB" id="A0A1H7B2Q4"/>
<dbReference type="STRING" id="408657.SAMN04487995_6108"/>
<dbReference type="InterPro" id="IPR037107">
    <property type="entry name" value="Put_OMP_sf"/>
</dbReference>
<dbReference type="Pfam" id="PF09982">
    <property type="entry name" value="LpxR"/>
    <property type="match status" value="1"/>
</dbReference>
<protein>
    <recommendedName>
        <fullName evidence="4">Lipid A deacylase LpxR family protein</fullName>
    </recommendedName>
</protein>
<evidence type="ECO:0000313" key="2">
    <source>
        <dbReference type="EMBL" id="SEJ72031.1"/>
    </source>
</evidence>
<proteinExistence type="predicted"/>
<dbReference type="InterPro" id="IPR018707">
    <property type="entry name" value="LpxR"/>
</dbReference>
<organism evidence="2 3">
    <name type="scientific">Dyadobacter koreensis</name>
    <dbReference type="NCBI Taxonomy" id="408657"/>
    <lineage>
        <taxon>Bacteria</taxon>
        <taxon>Pseudomonadati</taxon>
        <taxon>Bacteroidota</taxon>
        <taxon>Cytophagia</taxon>
        <taxon>Cytophagales</taxon>
        <taxon>Spirosomataceae</taxon>
        <taxon>Dyadobacter</taxon>
    </lineage>
</organism>
<dbReference type="Proteomes" id="UP000199532">
    <property type="component" value="Unassembled WGS sequence"/>
</dbReference>
<evidence type="ECO:0008006" key="4">
    <source>
        <dbReference type="Google" id="ProtNLM"/>
    </source>
</evidence>
<dbReference type="OrthoDB" id="622552at2"/>
<keyword evidence="3" id="KW-1185">Reference proteome</keyword>
<feature type="signal peptide" evidence="1">
    <location>
        <begin position="1"/>
        <end position="19"/>
    </location>
</feature>
<dbReference type="Gene3D" id="2.40.128.140">
    <property type="entry name" value="Outer membrane protein"/>
    <property type="match status" value="1"/>
</dbReference>
<reference evidence="2 3" key="1">
    <citation type="submission" date="2016-10" db="EMBL/GenBank/DDBJ databases">
        <authorList>
            <person name="de Groot N.N."/>
        </authorList>
    </citation>
    <scope>NUCLEOTIDE SEQUENCE [LARGE SCALE GENOMIC DNA]</scope>
    <source>
        <strain evidence="2 3">DSM 19938</strain>
    </source>
</reference>
<gene>
    <name evidence="2" type="ORF">SAMN04487995_6108</name>
</gene>
<feature type="chain" id="PRO_5011502642" description="Lipid A deacylase LpxR family protein" evidence="1">
    <location>
        <begin position="20"/>
        <end position="321"/>
    </location>
</feature>
<sequence>MRKFISGLLLFLYPFLSPAQRIDNLVSFRNISGDKYVRLHYDNDFWGKSDYYYTQGYNLEVVQPAFKNNPLSHTLLKLKNSRVKYGIALEHYGFTPTIIASSSILFNDRPYAGVIMLKSFSISVDTIHRTRLSSVISTGMIGPVAFAGPMQKKIHTWTGDAEPMGWQFQIKNDAAINYEVNFEKQLFNIPNIISLNTNSQIRLGTLSDKIQAGATLTLGKFDSPFAATEKETKQNFQLYLYVQPLINFVGYDATMQGGIFNRDSPYTIKSSQINRLVYQNSLGAVVNFRNIYLEFNHVFLSKEFKEGKTHQWGGLRIGVAF</sequence>
<evidence type="ECO:0000313" key="3">
    <source>
        <dbReference type="Proteomes" id="UP000199532"/>
    </source>
</evidence>